<dbReference type="InterPro" id="IPR029039">
    <property type="entry name" value="Flavoprotein-like_sf"/>
</dbReference>
<reference evidence="4 5" key="1">
    <citation type="journal article" date="2019" name="Int. J. Syst. Evol. Microbiol.">
        <title>The Global Catalogue of Microorganisms (GCM) 10K type strain sequencing project: providing services to taxonomists for standard genome sequencing and annotation.</title>
        <authorList>
            <consortium name="The Broad Institute Genomics Platform"/>
            <consortium name="The Broad Institute Genome Sequencing Center for Infectious Disease"/>
            <person name="Wu L."/>
            <person name="Ma J."/>
        </authorList>
    </citation>
    <scope>NUCLEOTIDE SEQUENCE [LARGE SCALE GENOMIC DNA]</scope>
    <source>
        <strain evidence="4 5">CGMCC 1.3240</strain>
    </source>
</reference>
<evidence type="ECO:0000256" key="1">
    <source>
        <dbReference type="ARBA" id="ARBA00001966"/>
    </source>
</evidence>
<dbReference type="EC" id="1.-.-.-" evidence="4"/>
<evidence type="ECO:0000313" key="4">
    <source>
        <dbReference type="EMBL" id="MFC6905470.1"/>
    </source>
</evidence>
<evidence type="ECO:0000259" key="3">
    <source>
        <dbReference type="Pfam" id="PF03358"/>
    </source>
</evidence>
<sequence length="189" mass="20730">MEEPRVVAVAGSLRDGSYTRLALEHALDAAREAGASVELLDLREYDLPVYDPDAENTADAEELMREIREADAVLLGTPVYHGTISSALKNALDYCGFDEFEDTTTGLLAVAGGGTFGPTLEHLRASVRAMHGWTLPHQVGIRNASDQFDSEEEFVDPALEKRVRKLGRQAVEYAFIDPEPITEHTETAQ</sequence>
<dbReference type="PANTHER" id="PTHR30543:SF21">
    <property type="entry name" value="NAD(P)H-DEPENDENT FMN REDUCTASE LOT6"/>
    <property type="match status" value="1"/>
</dbReference>
<keyword evidence="4" id="KW-0560">Oxidoreductase</keyword>
<dbReference type="Pfam" id="PF03358">
    <property type="entry name" value="FMN_red"/>
    <property type="match status" value="1"/>
</dbReference>
<dbReference type="GO" id="GO:0016491">
    <property type="term" value="F:oxidoreductase activity"/>
    <property type="evidence" value="ECO:0007669"/>
    <property type="project" value="UniProtKB-KW"/>
</dbReference>
<protein>
    <submittedName>
        <fullName evidence="4">NADPH-dependent FMN reductase</fullName>
        <ecNumber evidence="4">1.-.-.-</ecNumber>
    </submittedName>
</protein>
<dbReference type="Proteomes" id="UP001596312">
    <property type="component" value="Unassembled WGS sequence"/>
</dbReference>
<comment type="similarity">
    <text evidence="2">Belongs to the SsuE family. Isf subfamily.</text>
</comment>
<proteinExistence type="inferred from homology"/>
<dbReference type="AlphaFoldDB" id="A0ABD5V5W2"/>
<name>A0ABD5V5W2_9EURY</name>
<feature type="domain" description="NADPH-dependent FMN reductase-like" evidence="3">
    <location>
        <begin position="4"/>
        <end position="144"/>
    </location>
</feature>
<accession>A0ABD5V5W2</accession>
<gene>
    <name evidence="4" type="ORF">ACFQGH_09715</name>
</gene>
<dbReference type="SUPFAM" id="SSF52218">
    <property type="entry name" value="Flavoproteins"/>
    <property type="match status" value="1"/>
</dbReference>
<dbReference type="InterPro" id="IPR005025">
    <property type="entry name" value="FMN_Rdtase-like_dom"/>
</dbReference>
<dbReference type="PANTHER" id="PTHR30543">
    <property type="entry name" value="CHROMATE REDUCTASE"/>
    <property type="match status" value="1"/>
</dbReference>
<dbReference type="RefSeq" id="WP_340603993.1">
    <property type="nucleotide sequence ID" value="NZ_JBBMXV010000003.1"/>
</dbReference>
<comment type="caution">
    <text evidence="4">The sequence shown here is derived from an EMBL/GenBank/DDBJ whole genome shotgun (WGS) entry which is preliminary data.</text>
</comment>
<dbReference type="Gene3D" id="3.40.50.360">
    <property type="match status" value="1"/>
</dbReference>
<comment type="cofactor">
    <cofactor evidence="1">
        <name>[4Fe-4S] cluster</name>
        <dbReference type="ChEBI" id="CHEBI:49883"/>
    </cofactor>
</comment>
<organism evidence="4 5">
    <name type="scientific">Halalkalicoccus tibetensis</name>
    <dbReference type="NCBI Taxonomy" id="175632"/>
    <lineage>
        <taxon>Archaea</taxon>
        <taxon>Methanobacteriati</taxon>
        <taxon>Methanobacteriota</taxon>
        <taxon>Stenosarchaea group</taxon>
        <taxon>Halobacteria</taxon>
        <taxon>Halobacteriales</taxon>
        <taxon>Halococcaceae</taxon>
        <taxon>Halalkalicoccus</taxon>
    </lineage>
</organism>
<evidence type="ECO:0000313" key="5">
    <source>
        <dbReference type="Proteomes" id="UP001596312"/>
    </source>
</evidence>
<evidence type="ECO:0000256" key="2">
    <source>
        <dbReference type="ARBA" id="ARBA00038292"/>
    </source>
</evidence>
<dbReference type="EMBL" id="JBHSXQ010000003">
    <property type="protein sequence ID" value="MFC6905470.1"/>
    <property type="molecule type" value="Genomic_DNA"/>
</dbReference>
<keyword evidence="5" id="KW-1185">Reference proteome</keyword>
<dbReference type="InterPro" id="IPR050712">
    <property type="entry name" value="NAD(P)H-dep_reductase"/>
</dbReference>